<keyword evidence="9" id="KW-1185">Reference proteome</keyword>
<dbReference type="InterPro" id="IPR019776">
    <property type="entry name" value="Flagellar_basal_body_rod_CS"/>
</dbReference>
<dbReference type="PANTHER" id="PTHR30435">
    <property type="entry name" value="FLAGELLAR PROTEIN"/>
    <property type="match status" value="1"/>
</dbReference>
<proteinExistence type="inferred from homology"/>
<dbReference type="NCBIfam" id="TIGR03506">
    <property type="entry name" value="FlgEFG_subfam"/>
    <property type="match status" value="1"/>
</dbReference>
<dbReference type="InterPro" id="IPR053967">
    <property type="entry name" value="LlgE_F_G-like_D1"/>
</dbReference>
<dbReference type="Proteomes" id="UP001326613">
    <property type="component" value="Chromosome"/>
</dbReference>
<feature type="domain" description="Flagellar basal-body/hook protein C-terminal" evidence="6">
    <location>
        <begin position="220"/>
        <end position="264"/>
    </location>
</feature>
<keyword evidence="8" id="KW-0282">Flagellum</keyword>
<dbReference type="EMBL" id="CP112932">
    <property type="protein sequence ID" value="WPY00594.1"/>
    <property type="molecule type" value="Genomic_DNA"/>
</dbReference>
<comment type="subcellular location">
    <subcellularLocation>
        <location evidence="1 4">Bacterial flagellum basal body</location>
    </subcellularLocation>
</comment>
<evidence type="ECO:0000256" key="4">
    <source>
        <dbReference type="RuleBase" id="RU362116"/>
    </source>
</evidence>
<evidence type="ECO:0000313" key="9">
    <source>
        <dbReference type="Proteomes" id="UP001326613"/>
    </source>
</evidence>
<evidence type="ECO:0000256" key="1">
    <source>
        <dbReference type="ARBA" id="ARBA00004117"/>
    </source>
</evidence>
<evidence type="ECO:0000256" key="2">
    <source>
        <dbReference type="ARBA" id="ARBA00009677"/>
    </source>
</evidence>
<keyword evidence="8" id="KW-0966">Cell projection</keyword>
<dbReference type="SUPFAM" id="SSF117143">
    <property type="entry name" value="Flagellar hook protein flgE"/>
    <property type="match status" value="1"/>
</dbReference>
<protein>
    <submittedName>
        <fullName evidence="8">Flagellar basal-body rod protein FlgG</fullName>
    </submittedName>
</protein>
<evidence type="ECO:0000259" key="6">
    <source>
        <dbReference type="Pfam" id="PF06429"/>
    </source>
</evidence>
<dbReference type="RefSeq" id="WP_323738650.1">
    <property type="nucleotide sequence ID" value="NZ_CP112932.1"/>
</dbReference>
<dbReference type="InterPro" id="IPR001444">
    <property type="entry name" value="Flag_bb_rod_N"/>
</dbReference>
<keyword evidence="8" id="KW-0969">Cilium</keyword>
<dbReference type="Pfam" id="PF00460">
    <property type="entry name" value="Flg_bb_rod"/>
    <property type="match status" value="1"/>
</dbReference>
<dbReference type="InterPro" id="IPR037925">
    <property type="entry name" value="FlgE/F/G-like"/>
</dbReference>
<dbReference type="InterPro" id="IPR020013">
    <property type="entry name" value="Flagellar_FlgE/F/G"/>
</dbReference>
<organism evidence="8 9">
    <name type="scientific">Candidatus Trichorickettsia mobilis</name>
    <dbReference type="NCBI Taxonomy" id="1346319"/>
    <lineage>
        <taxon>Bacteria</taxon>
        <taxon>Pseudomonadati</taxon>
        <taxon>Pseudomonadota</taxon>
        <taxon>Alphaproteobacteria</taxon>
        <taxon>Rickettsiales</taxon>
        <taxon>Rickettsiaceae</taxon>
        <taxon>Rickettsieae</taxon>
        <taxon>Candidatus Trichorickettsia</taxon>
    </lineage>
</organism>
<accession>A0ABZ0UUL6</accession>
<keyword evidence="3 4" id="KW-0975">Bacterial flagellum</keyword>
<evidence type="ECO:0000313" key="8">
    <source>
        <dbReference type="EMBL" id="WPY00594.1"/>
    </source>
</evidence>
<evidence type="ECO:0000259" key="7">
    <source>
        <dbReference type="Pfam" id="PF22692"/>
    </source>
</evidence>
<dbReference type="Pfam" id="PF06429">
    <property type="entry name" value="Flg_bbr_C"/>
    <property type="match status" value="1"/>
</dbReference>
<sequence length="266" mass="28322">MTIAALNAAAAAVEVERSRIEVLANNVANANTTGFKASEVDTEDGFYNTLKKAGIQENADAGKRPIGAQIGSGARIAGIHRILTQGAFKTTNQPLDIAIAGAGYFAINIPTFPNGRGFTRDGSFKIDPDTGQIVTIRGEPLLDGITIPNGIDPSAVTIAKDGTVSYTDPATNAQNEIGRIQLWTFPNEKGLEEKGSNTLVETVGSGDALEVADQNNRFLQNNLEMSNVSTVEMLTKLVAAQRAYELGVRFIKVADELEKEVNNIKS</sequence>
<comment type="similarity">
    <text evidence="2 4">Belongs to the flagella basal body rod proteins family.</text>
</comment>
<name>A0ABZ0UUL6_9RICK</name>
<evidence type="ECO:0000259" key="5">
    <source>
        <dbReference type="Pfam" id="PF00460"/>
    </source>
</evidence>
<reference evidence="8 9" key="1">
    <citation type="submission" date="2022-10" db="EMBL/GenBank/DDBJ databases">
        <title>Host association and intracellularity evolved multiple times independently in the Rickettsiales.</title>
        <authorList>
            <person name="Castelli M."/>
            <person name="Nardi T."/>
            <person name="Gammuto L."/>
            <person name="Bellinzona G."/>
            <person name="Sabaneyeva E."/>
            <person name="Potekhin A."/>
            <person name="Serra V."/>
            <person name="Petroni G."/>
            <person name="Sassera D."/>
        </authorList>
    </citation>
    <scope>NUCLEOTIDE SEQUENCE [LARGE SCALE GENOMIC DNA]</scope>
    <source>
        <strain evidence="8 9">Kr 154-4</strain>
    </source>
</reference>
<dbReference type="InterPro" id="IPR010930">
    <property type="entry name" value="Flg_bb/hook_C_dom"/>
</dbReference>
<dbReference type="PROSITE" id="PS00588">
    <property type="entry name" value="FLAGELLA_BB_ROD"/>
    <property type="match status" value="1"/>
</dbReference>
<feature type="domain" description="Flagellar hook protein FlgE/F/G-like D1" evidence="7">
    <location>
        <begin position="98"/>
        <end position="166"/>
    </location>
</feature>
<evidence type="ECO:0000256" key="3">
    <source>
        <dbReference type="ARBA" id="ARBA00023143"/>
    </source>
</evidence>
<gene>
    <name evidence="8" type="ORF">Trichorick_00475</name>
</gene>
<feature type="domain" description="Flagellar basal body rod protein N-terminal" evidence="5">
    <location>
        <begin position="6"/>
        <end position="36"/>
    </location>
</feature>
<dbReference type="PANTHER" id="PTHR30435:SF19">
    <property type="entry name" value="FLAGELLAR BASAL-BODY ROD PROTEIN FLGG"/>
    <property type="match status" value="1"/>
</dbReference>
<dbReference type="Pfam" id="PF22692">
    <property type="entry name" value="LlgE_F_G_D1"/>
    <property type="match status" value="1"/>
</dbReference>